<dbReference type="Gene3D" id="1.10.540.10">
    <property type="entry name" value="Acyl-CoA dehydrogenase/oxidase, N-terminal domain"/>
    <property type="match status" value="1"/>
</dbReference>
<dbReference type="SUPFAM" id="SSF56645">
    <property type="entry name" value="Acyl-CoA dehydrogenase NM domain-like"/>
    <property type="match status" value="1"/>
</dbReference>
<dbReference type="SUPFAM" id="SSF47203">
    <property type="entry name" value="Acyl-CoA dehydrogenase C-terminal domain-like"/>
    <property type="match status" value="1"/>
</dbReference>
<dbReference type="Gene3D" id="2.40.110.10">
    <property type="entry name" value="Butyryl-CoA Dehydrogenase, subunit A, domain 2"/>
    <property type="match status" value="1"/>
</dbReference>
<dbReference type="PROSITE" id="PS00072">
    <property type="entry name" value="ACYL_COA_DH_1"/>
    <property type="match status" value="1"/>
</dbReference>
<proteinExistence type="inferred from homology"/>
<dbReference type="GO" id="GO:0003995">
    <property type="term" value="F:acyl-CoA dehydrogenase activity"/>
    <property type="evidence" value="ECO:0007669"/>
    <property type="project" value="InterPro"/>
</dbReference>
<dbReference type="InterPro" id="IPR037069">
    <property type="entry name" value="AcylCoA_DH/ox_N_sf"/>
</dbReference>
<gene>
    <name evidence="9" type="ORF">UFOPK3495_01346</name>
    <name evidence="10" type="ORF">UFOPK4237_01155</name>
</gene>
<organism evidence="10">
    <name type="scientific">freshwater metagenome</name>
    <dbReference type="NCBI Taxonomy" id="449393"/>
    <lineage>
        <taxon>unclassified sequences</taxon>
        <taxon>metagenomes</taxon>
        <taxon>ecological metagenomes</taxon>
    </lineage>
</organism>
<evidence type="ECO:0000259" key="8">
    <source>
        <dbReference type="Pfam" id="PF02771"/>
    </source>
</evidence>
<dbReference type="Pfam" id="PF02770">
    <property type="entry name" value="Acyl-CoA_dh_M"/>
    <property type="match status" value="1"/>
</dbReference>
<feature type="domain" description="Acyl-CoA dehydrogenase/oxidase C-terminal" evidence="6">
    <location>
        <begin position="267"/>
        <end position="366"/>
    </location>
</feature>
<evidence type="ECO:0000256" key="1">
    <source>
        <dbReference type="ARBA" id="ARBA00001974"/>
    </source>
</evidence>
<evidence type="ECO:0000256" key="4">
    <source>
        <dbReference type="ARBA" id="ARBA00022827"/>
    </source>
</evidence>
<dbReference type="AlphaFoldDB" id="A0A6J7SGN6"/>
<keyword evidence="3" id="KW-0285">Flavoprotein</keyword>
<protein>
    <submittedName>
        <fullName evidence="10">Unannotated protein</fullName>
    </submittedName>
</protein>
<accession>A0A6J7SGN6</accession>
<evidence type="ECO:0000256" key="2">
    <source>
        <dbReference type="ARBA" id="ARBA00009347"/>
    </source>
</evidence>
<dbReference type="GO" id="GO:0050660">
    <property type="term" value="F:flavin adenine dinucleotide binding"/>
    <property type="evidence" value="ECO:0007669"/>
    <property type="project" value="InterPro"/>
</dbReference>
<feature type="domain" description="Acyl-CoA oxidase/dehydrogenase middle" evidence="7">
    <location>
        <begin position="120"/>
        <end position="199"/>
    </location>
</feature>
<dbReference type="InterPro" id="IPR006089">
    <property type="entry name" value="Acyl-CoA_DH_CS"/>
</dbReference>
<dbReference type="PANTHER" id="PTHR43292">
    <property type="entry name" value="ACYL-COA DEHYDROGENASE"/>
    <property type="match status" value="1"/>
</dbReference>
<dbReference type="Pfam" id="PF00441">
    <property type="entry name" value="Acyl-CoA_dh_1"/>
    <property type="match status" value="1"/>
</dbReference>
<dbReference type="InterPro" id="IPR013786">
    <property type="entry name" value="AcylCoA_DH/ox_N"/>
</dbReference>
<dbReference type="InterPro" id="IPR009100">
    <property type="entry name" value="AcylCoA_DH/oxidase_NM_dom_sf"/>
</dbReference>
<dbReference type="EMBL" id="CAFBMC010000088">
    <property type="protein sequence ID" value="CAB4907263.1"/>
    <property type="molecule type" value="Genomic_DNA"/>
</dbReference>
<evidence type="ECO:0000259" key="7">
    <source>
        <dbReference type="Pfam" id="PF02770"/>
    </source>
</evidence>
<feature type="domain" description="Acyl-CoA dehydrogenase/oxidase N-terminal" evidence="8">
    <location>
        <begin position="4"/>
        <end position="116"/>
    </location>
</feature>
<dbReference type="InterPro" id="IPR036250">
    <property type="entry name" value="AcylCo_DH-like_C"/>
</dbReference>
<comment type="similarity">
    <text evidence="2">Belongs to the acyl-CoA dehydrogenase family.</text>
</comment>
<dbReference type="PANTHER" id="PTHR43292:SF4">
    <property type="entry name" value="ACYL-COA DEHYDROGENASE FADE34"/>
    <property type="match status" value="1"/>
</dbReference>
<reference evidence="10" key="1">
    <citation type="submission" date="2020-05" db="EMBL/GenBank/DDBJ databases">
        <authorList>
            <person name="Chiriac C."/>
            <person name="Salcher M."/>
            <person name="Ghai R."/>
            <person name="Kavagutti S V."/>
        </authorList>
    </citation>
    <scope>NUCLEOTIDE SEQUENCE</scope>
</reference>
<dbReference type="Pfam" id="PF02771">
    <property type="entry name" value="Acyl-CoA_dh_N"/>
    <property type="match status" value="1"/>
</dbReference>
<evidence type="ECO:0000313" key="9">
    <source>
        <dbReference type="EMBL" id="CAB4907263.1"/>
    </source>
</evidence>
<dbReference type="Gene3D" id="1.20.140.10">
    <property type="entry name" value="Butyryl-CoA Dehydrogenase, subunit A, domain 3"/>
    <property type="match status" value="1"/>
</dbReference>
<keyword evidence="5" id="KW-0560">Oxidoreductase</keyword>
<evidence type="ECO:0000313" key="10">
    <source>
        <dbReference type="EMBL" id="CAB5040514.1"/>
    </source>
</evidence>
<dbReference type="GO" id="GO:0005886">
    <property type="term" value="C:plasma membrane"/>
    <property type="evidence" value="ECO:0007669"/>
    <property type="project" value="TreeGrafter"/>
</dbReference>
<dbReference type="InterPro" id="IPR052161">
    <property type="entry name" value="Mycobact_Acyl-CoA_DH"/>
</dbReference>
<evidence type="ECO:0000256" key="3">
    <source>
        <dbReference type="ARBA" id="ARBA00022630"/>
    </source>
</evidence>
<dbReference type="EMBL" id="CAFBPZ010000082">
    <property type="protein sequence ID" value="CAB5040514.1"/>
    <property type="molecule type" value="Genomic_DNA"/>
</dbReference>
<evidence type="ECO:0000256" key="5">
    <source>
        <dbReference type="ARBA" id="ARBA00023002"/>
    </source>
</evidence>
<dbReference type="InterPro" id="IPR009075">
    <property type="entry name" value="AcylCo_DH/oxidase_C"/>
</dbReference>
<dbReference type="InterPro" id="IPR046373">
    <property type="entry name" value="Acyl-CoA_Oxase/DH_mid-dom_sf"/>
</dbReference>
<keyword evidence="4" id="KW-0274">FAD</keyword>
<comment type="cofactor">
    <cofactor evidence="1">
        <name>FAD</name>
        <dbReference type="ChEBI" id="CHEBI:57692"/>
    </cofactor>
</comment>
<evidence type="ECO:0000259" key="6">
    <source>
        <dbReference type="Pfam" id="PF00441"/>
    </source>
</evidence>
<sequence length="368" mass="39315">MVSELNELRARVRSFLSTELASGGFTPRCDSWLIGFDPDFSRRLGAAHLIGLMLPTEFGGYGGGTAHRLVVSEELLSAGAPVAAHWFAERQFGPSVLRHGTAVQQLEWLPKVIRGEVCIAIGLSEPDAGSDLAGVRTKAEKVDGGWLISGTKAWTSAAHHADAMVVLARTSGQRHVGLSQFIVRLPDSNVDISPIRLISGEHHFNLVTFDAAFVSDSDVLGEIGNGWTQAMQELAAERAGPERYLSTFPLLDELVRGLPRDSPSASEIGRVIADITTFRSINNKVVELLAAGDTSASEIAMLKGIGTTFEQETVGIALDIAHEPGNTTPLSPSAMALLREAQYQAPGFTIRGGTNEVLRGIVSKGLLK</sequence>
<name>A0A6J7SGN6_9ZZZZ</name>
<dbReference type="InterPro" id="IPR006091">
    <property type="entry name" value="Acyl-CoA_Oxase/DH_mid-dom"/>
</dbReference>